<dbReference type="InterPro" id="IPR022764">
    <property type="entry name" value="Peptidase_S54_rhomboid_dom"/>
</dbReference>
<gene>
    <name evidence="12" type="ORF">EPH_0028460</name>
</gene>
<keyword evidence="4 10" id="KW-0645">Protease</keyword>
<evidence type="ECO:0000256" key="3">
    <source>
        <dbReference type="ARBA" id="ARBA00009045"/>
    </source>
</evidence>
<dbReference type="PANTHER" id="PTHR22936">
    <property type="entry name" value="RHOMBOID-RELATED"/>
    <property type="match status" value="1"/>
</dbReference>
<sequence length="805" mass="87036">MITAAEGAAAAAAAAALTDDALTAGIIDSSQGLLKDLQGTLNPSPQEPSLEEQNLRSLLHNLVTIVVAYAVCRLVPQYGDKNYIAEANVDNRGYACFPPSPTNQEAGTRGASAPNEYVGDPPTPLPAYACATQSSDPDAAIRELRGVGAAGLAAYSTPLHTASARVEGRPQRVTRLLQRLCDCSWASVQRLLRLKEAFVVPKGRDPEEHLKQVKDAKNRRRTGCGAWLQQGDTLYFPSSSSKNSISNFAGHQCQQQQSAKKEHLLFQDEDFLVINKPCGVTVGRLVHQLSVLLKDDSSASADSAETPIPLMIPGRYCSGAVLLCRSRPAASVARKAIARGGFGTLKFIAVVEGSPLGHSGSVKIPLRLEQCVGAAIPAAAHLGGTVATTKWRLLRSLKVDASGDQQIPHSSLDRRDNRCVSIILLEAGLDLLRHQIRAHCAFGLRCPLKGDRLYAHLLERWQQEERKVQESRAFGCLEMAGPEEFIHRREVAALPLHLKQIQWRTFAGGLPPVRVTDHQQDFKMARVHTLADLESQDKNAQGDMQTFGGALPSIAFPSSGSPQPGWSLMECLLPKFSAKHCVFILAVIDLIVYIASVIYGQSPDNPTSPSISSLIVFGASIPSEIRRGQIWRLICPMFLHLNIFHLLVNMFMQVRIGAAIEEKWGTRRICVAYLVCGLVGNLVSAAAFFCNALKVGASTAIFGLIGIDLAELVVIWHSIEDRRPVVLQLVLFGVLFVFFSIGSATDVIGHLAGMAAGISFGLAYNSTNPQGSLHVDLYTRISYAFNGVVVGASVLALWFLPRSCA</sequence>
<dbReference type="InterPro" id="IPR002610">
    <property type="entry name" value="Peptidase_S54_rhomboid-like"/>
</dbReference>
<protein>
    <recommendedName>
        <fullName evidence="10">Rhomboid-like protease</fullName>
        <ecNumber evidence="10">3.4.21.105</ecNumber>
    </recommendedName>
</protein>
<dbReference type="GO" id="GO:0004252">
    <property type="term" value="F:serine-type endopeptidase activity"/>
    <property type="evidence" value="ECO:0007669"/>
    <property type="project" value="InterPro"/>
</dbReference>
<evidence type="ECO:0000256" key="9">
    <source>
        <dbReference type="ARBA" id="ARBA00023136"/>
    </source>
</evidence>
<evidence type="ECO:0000313" key="12">
    <source>
        <dbReference type="EMBL" id="CDI76932.1"/>
    </source>
</evidence>
<keyword evidence="9 10" id="KW-0472">Membrane</keyword>
<dbReference type="Pfam" id="PF01694">
    <property type="entry name" value="Rhomboid"/>
    <property type="match status" value="1"/>
</dbReference>
<dbReference type="GO" id="GO:0001522">
    <property type="term" value="P:pseudouridine synthesis"/>
    <property type="evidence" value="ECO:0007669"/>
    <property type="project" value="InterPro"/>
</dbReference>
<dbReference type="InterPro" id="IPR020103">
    <property type="entry name" value="PsdUridine_synth_cat_dom_sf"/>
</dbReference>
<evidence type="ECO:0000256" key="10">
    <source>
        <dbReference type="RuleBase" id="RU362115"/>
    </source>
</evidence>
<dbReference type="GO" id="GO:0003723">
    <property type="term" value="F:RNA binding"/>
    <property type="evidence" value="ECO:0007669"/>
    <property type="project" value="InterPro"/>
</dbReference>
<evidence type="ECO:0000256" key="4">
    <source>
        <dbReference type="ARBA" id="ARBA00022670"/>
    </source>
</evidence>
<dbReference type="EMBL" id="HG691412">
    <property type="protein sequence ID" value="CDI76932.1"/>
    <property type="molecule type" value="Genomic_DNA"/>
</dbReference>
<dbReference type="Gene3D" id="3.30.2350.10">
    <property type="entry name" value="Pseudouridine synthase"/>
    <property type="match status" value="1"/>
</dbReference>
<dbReference type="SUPFAM" id="SSF55120">
    <property type="entry name" value="Pseudouridine synthase"/>
    <property type="match status" value="1"/>
</dbReference>
<organism evidence="12 13">
    <name type="scientific">Eimeria praecox</name>
    <dbReference type="NCBI Taxonomy" id="51316"/>
    <lineage>
        <taxon>Eukaryota</taxon>
        <taxon>Sar</taxon>
        <taxon>Alveolata</taxon>
        <taxon>Apicomplexa</taxon>
        <taxon>Conoidasida</taxon>
        <taxon>Coccidia</taxon>
        <taxon>Eucoccidiorida</taxon>
        <taxon>Eimeriorina</taxon>
        <taxon>Eimeriidae</taxon>
        <taxon>Eimeria</taxon>
    </lineage>
</organism>
<keyword evidence="5 10" id="KW-0812">Transmembrane</keyword>
<keyword evidence="13" id="KW-1185">Reference proteome</keyword>
<dbReference type="GO" id="GO:0006508">
    <property type="term" value="P:proteolysis"/>
    <property type="evidence" value="ECO:0007669"/>
    <property type="project" value="UniProtKB-KW"/>
</dbReference>
<feature type="transmembrane region" description="Helical" evidence="10">
    <location>
        <begin position="669"/>
        <end position="689"/>
    </location>
</feature>
<dbReference type="GO" id="GO:0016020">
    <property type="term" value="C:membrane"/>
    <property type="evidence" value="ECO:0007669"/>
    <property type="project" value="UniProtKB-SubCell"/>
</dbReference>
<feature type="domain" description="Peptidase S54 rhomboid" evidence="11">
    <location>
        <begin position="627"/>
        <end position="763"/>
    </location>
</feature>
<feature type="transmembrane region" description="Helical" evidence="10">
    <location>
        <begin position="630"/>
        <end position="648"/>
    </location>
</feature>
<comment type="caution">
    <text evidence="10">Lacks conserved residue(s) required for the propagation of feature annotation.</text>
</comment>
<dbReference type="Proteomes" id="UP000018201">
    <property type="component" value="Unassembled WGS sequence"/>
</dbReference>
<reference evidence="12" key="1">
    <citation type="submission" date="2013-10" db="EMBL/GenBank/DDBJ databases">
        <title>Genomic analysis of the causative agents of coccidiosis in chickens.</title>
        <authorList>
            <person name="Reid A.J."/>
            <person name="Blake D."/>
            <person name="Billington K."/>
            <person name="Browne H."/>
            <person name="Dunn M."/>
            <person name="Hung S."/>
            <person name="Kawahara F."/>
            <person name="Miranda-Saavedra D."/>
            <person name="Mourier T."/>
            <person name="Nagra H."/>
            <person name="Otto T.D."/>
            <person name="Rawlings N."/>
            <person name="Sanchez A."/>
            <person name="Sanders M."/>
            <person name="Subramaniam C."/>
            <person name="Tay Y."/>
            <person name="Dear P."/>
            <person name="Doerig C."/>
            <person name="Gruber A."/>
            <person name="Parkinson J."/>
            <person name="Shirley M."/>
            <person name="Wan K.L."/>
            <person name="Berriman M."/>
            <person name="Tomley F."/>
            <person name="Pain A."/>
        </authorList>
    </citation>
    <scope>NUCLEOTIDE SEQUENCE [LARGE SCALE GENOMIC DNA]</scope>
    <source>
        <strain evidence="12">Houghton</strain>
    </source>
</reference>
<feature type="transmembrane region" description="Helical" evidence="10">
    <location>
        <begin position="695"/>
        <end position="716"/>
    </location>
</feature>
<evidence type="ECO:0000259" key="11">
    <source>
        <dbReference type="Pfam" id="PF01694"/>
    </source>
</evidence>
<dbReference type="EC" id="3.4.21.105" evidence="10"/>
<name>U6GBL0_9EIME</name>
<evidence type="ECO:0000256" key="7">
    <source>
        <dbReference type="ARBA" id="ARBA00022825"/>
    </source>
</evidence>
<keyword evidence="7 10" id="KW-0720">Serine protease</keyword>
<dbReference type="InterPro" id="IPR035952">
    <property type="entry name" value="Rhomboid-like_sf"/>
</dbReference>
<proteinExistence type="inferred from homology"/>
<dbReference type="PANTHER" id="PTHR22936:SF69">
    <property type="entry name" value="RHOMBOID-LIKE PROTEIN"/>
    <property type="match status" value="1"/>
</dbReference>
<dbReference type="VEuPathDB" id="ToxoDB:EPH_0028460"/>
<evidence type="ECO:0000256" key="2">
    <source>
        <dbReference type="ARBA" id="ARBA00004141"/>
    </source>
</evidence>
<dbReference type="AlphaFoldDB" id="U6GBL0"/>
<dbReference type="OrthoDB" id="418595at2759"/>
<comment type="function">
    <text evidence="10">Serine protease involved in intramembrane proteolysis.</text>
</comment>
<dbReference type="SUPFAM" id="SSF144091">
    <property type="entry name" value="Rhomboid-like"/>
    <property type="match status" value="1"/>
</dbReference>
<reference evidence="12" key="2">
    <citation type="submission" date="2013-10" db="EMBL/GenBank/DDBJ databases">
        <authorList>
            <person name="Aslett M."/>
        </authorList>
    </citation>
    <scope>NUCLEOTIDE SEQUENCE [LARGE SCALE GENOMIC DNA]</scope>
    <source>
        <strain evidence="12">Houghton</strain>
    </source>
</reference>
<keyword evidence="8 10" id="KW-1133">Transmembrane helix</keyword>
<feature type="transmembrane region" description="Helical" evidence="10">
    <location>
        <begin position="777"/>
        <end position="800"/>
    </location>
</feature>
<comment type="similarity">
    <text evidence="3 10">Belongs to the peptidase S54 family.</text>
</comment>
<evidence type="ECO:0000256" key="6">
    <source>
        <dbReference type="ARBA" id="ARBA00022801"/>
    </source>
</evidence>
<keyword evidence="6 10" id="KW-0378">Hydrolase</keyword>
<evidence type="ECO:0000256" key="1">
    <source>
        <dbReference type="ARBA" id="ARBA00000156"/>
    </source>
</evidence>
<evidence type="ECO:0000313" key="13">
    <source>
        <dbReference type="Proteomes" id="UP000018201"/>
    </source>
</evidence>
<evidence type="ECO:0000256" key="8">
    <source>
        <dbReference type="ARBA" id="ARBA00022989"/>
    </source>
</evidence>
<comment type="catalytic activity">
    <reaction evidence="1 10">
        <text>Cleaves type-1 transmembrane domains using a catalytic dyad composed of serine and histidine that are contributed by different transmembrane domains.</text>
        <dbReference type="EC" id="3.4.21.105"/>
    </reaction>
</comment>
<comment type="subcellular location">
    <subcellularLocation>
        <location evidence="2 10">Membrane</location>
        <topology evidence="2 10">Multi-pass membrane protein</topology>
    </subcellularLocation>
</comment>
<dbReference type="GO" id="GO:0009982">
    <property type="term" value="F:pseudouridine synthase activity"/>
    <property type="evidence" value="ECO:0007669"/>
    <property type="project" value="InterPro"/>
</dbReference>
<feature type="transmembrane region" description="Helical" evidence="10">
    <location>
        <begin position="725"/>
        <end position="741"/>
    </location>
</feature>
<dbReference type="Gene3D" id="1.20.1540.10">
    <property type="entry name" value="Rhomboid-like"/>
    <property type="match status" value="1"/>
</dbReference>
<evidence type="ECO:0000256" key="5">
    <source>
        <dbReference type="ARBA" id="ARBA00022692"/>
    </source>
</evidence>
<accession>U6GBL0</accession>